<dbReference type="Proteomes" id="UP000297649">
    <property type="component" value="Unassembled WGS sequence"/>
</dbReference>
<gene>
    <name evidence="1" type="ORF">EHR08_00840</name>
</gene>
<dbReference type="RefSeq" id="WP_135744595.1">
    <property type="nucleotide sequence ID" value="NZ_RQHT01000014.1"/>
</dbReference>
<dbReference type="EMBL" id="RQHU01000005">
    <property type="protein sequence ID" value="TGN14885.1"/>
    <property type="molecule type" value="Genomic_DNA"/>
</dbReference>
<sequence>MYLFHEFREVNEFWEYSPKFKVKNIQNVHNFAFKNYCEVDGNLSEDFARIKKLKITFFEAKYKLVNHMMSYALATPFKKTESFEVTFSNEASIVYPMPAYKPVGSKENFLGNLFLMQLTVLEVYPGKEGQPLFAEDFYLGEKWRGEYTEVLKQIDKI</sequence>
<protein>
    <submittedName>
        <fullName evidence="1">Uncharacterized protein</fullName>
    </submittedName>
</protein>
<dbReference type="AlphaFoldDB" id="A0A6H3NX56"/>
<proteinExistence type="predicted"/>
<organism evidence="1 2">
    <name type="scientific">Leptospira bandrabouensis</name>
    <dbReference type="NCBI Taxonomy" id="2484903"/>
    <lineage>
        <taxon>Bacteria</taxon>
        <taxon>Pseudomonadati</taxon>
        <taxon>Spirochaetota</taxon>
        <taxon>Spirochaetia</taxon>
        <taxon>Leptospirales</taxon>
        <taxon>Leptospiraceae</taxon>
        <taxon>Leptospira</taxon>
    </lineage>
</organism>
<name>A0A6H3NX56_9LEPT</name>
<evidence type="ECO:0000313" key="2">
    <source>
        <dbReference type="Proteomes" id="UP000297649"/>
    </source>
</evidence>
<reference evidence="1" key="1">
    <citation type="journal article" date="2019" name="PLoS Negl. Trop. Dis.">
        <title>Revisiting the worldwide diversity of Leptospira species in the environment.</title>
        <authorList>
            <person name="Vincent A.T."/>
            <person name="Schiettekatte O."/>
            <person name="Bourhy P."/>
            <person name="Veyrier F.J."/>
            <person name="Picardeau M."/>
        </authorList>
    </citation>
    <scope>NUCLEOTIDE SEQUENCE [LARGE SCALE GENOMIC DNA]</scope>
    <source>
        <strain evidence="1">201601109</strain>
    </source>
</reference>
<comment type="caution">
    <text evidence="1">The sequence shown here is derived from an EMBL/GenBank/DDBJ whole genome shotgun (WGS) entry which is preliminary data.</text>
</comment>
<accession>A0A6H3NX56</accession>
<dbReference type="OrthoDB" id="331064at2"/>
<keyword evidence="2" id="KW-1185">Reference proteome</keyword>
<evidence type="ECO:0000313" key="1">
    <source>
        <dbReference type="EMBL" id="TGN14885.1"/>
    </source>
</evidence>